<accession>A0A0C9YGX8</accession>
<dbReference type="OrthoDB" id="10254377at2759"/>
<dbReference type="PANTHER" id="PTHR23113">
    <property type="entry name" value="GUANINE NUCLEOTIDE EXCHANGE FACTOR"/>
    <property type="match status" value="1"/>
</dbReference>
<feature type="region of interest" description="Disordered" evidence="3">
    <location>
        <begin position="688"/>
        <end position="716"/>
    </location>
</feature>
<dbReference type="SUPFAM" id="SSF48366">
    <property type="entry name" value="Ras GEF"/>
    <property type="match status" value="1"/>
</dbReference>
<feature type="domain" description="N-terminal Ras-GEF" evidence="5">
    <location>
        <begin position="553"/>
        <end position="682"/>
    </location>
</feature>
<dbReference type="STRING" id="1095629.A0A0C9YGX8"/>
<feature type="compositionally biased region" description="Low complexity" evidence="3">
    <location>
        <begin position="1035"/>
        <end position="1044"/>
    </location>
</feature>
<feature type="compositionally biased region" description="Acidic residues" evidence="3">
    <location>
        <begin position="957"/>
        <end position="973"/>
    </location>
</feature>
<feature type="compositionally biased region" description="Low complexity" evidence="3">
    <location>
        <begin position="378"/>
        <end position="387"/>
    </location>
</feature>
<feature type="compositionally biased region" description="Acidic residues" evidence="3">
    <location>
        <begin position="1162"/>
        <end position="1179"/>
    </location>
</feature>
<gene>
    <name evidence="6" type="ORF">K443DRAFT_671509</name>
</gene>
<feature type="compositionally biased region" description="Polar residues" evidence="3">
    <location>
        <begin position="936"/>
        <end position="953"/>
    </location>
</feature>
<feature type="region of interest" description="Disordered" evidence="3">
    <location>
        <begin position="166"/>
        <end position="198"/>
    </location>
</feature>
<dbReference type="GO" id="GO:0005085">
    <property type="term" value="F:guanyl-nucleotide exchange factor activity"/>
    <property type="evidence" value="ECO:0007669"/>
    <property type="project" value="UniProtKB-KW"/>
</dbReference>
<feature type="domain" description="Ras-GEF" evidence="4">
    <location>
        <begin position="1298"/>
        <end position="1622"/>
    </location>
</feature>
<feature type="region of interest" description="Disordered" evidence="3">
    <location>
        <begin position="895"/>
        <end position="1010"/>
    </location>
</feature>
<evidence type="ECO:0000256" key="1">
    <source>
        <dbReference type="ARBA" id="ARBA00022658"/>
    </source>
</evidence>
<keyword evidence="7" id="KW-1185">Reference proteome</keyword>
<feature type="compositionally biased region" description="Polar residues" evidence="3">
    <location>
        <begin position="215"/>
        <end position="227"/>
    </location>
</feature>
<dbReference type="SMART" id="SM00229">
    <property type="entry name" value="RasGEFN"/>
    <property type="match status" value="1"/>
</dbReference>
<reference evidence="6 7" key="1">
    <citation type="submission" date="2014-04" db="EMBL/GenBank/DDBJ databases">
        <authorList>
            <consortium name="DOE Joint Genome Institute"/>
            <person name="Kuo A."/>
            <person name="Kohler A."/>
            <person name="Nagy L.G."/>
            <person name="Floudas D."/>
            <person name="Copeland A."/>
            <person name="Barry K.W."/>
            <person name="Cichocki N."/>
            <person name="Veneault-Fourrey C."/>
            <person name="LaButti K."/>
            <person name="Lindquist E.A."/>
            <person name="Lipzen A."/>
            <person name="Lundell T."/>
            <person name="Morin E."/>
            <person name="Murat C."/>
            <person name="Sun H."/>
            <person name="Tunlid A."/>
            <person name="Henrissat B."/>
            <person name="Grigoriev I.V."/>
            <person name="Hibbett D.S."/>
            <person name="Martin F."/>
            <person name="Nordberg H.P."/>
            <person name="Cantor M.N."/>
            <person name="Hua S.X."/>
        </authorList>
    </citation>
    <scope>NUCLEOTIDE SEQUENCE [LARGE SCALE GENOMIC DNA]</scope>
    <source>
        <strain evidence="6 7">LaAM-08-1</strain>
    </source>
</reference>
<evidence type="ECO:0000256" key="3">
    <source>
        <dbReference type="SAM" id="MobiDB-lite"/>
    </source>
</evidence>
<evidence type="ECO:0000259" key="4">
    <source>
        <dbReference type="PROSITE" id="PS50009"/>
    </source>
</evidence>
<dbReference type="GO" id="GO:0005886">
    <property type="term" value="C:plasma membrane"/>
    <property type="evidence" value="ECO:0007669"/>
    <property type="project" value="TreeGrafter"/>
</dbReference>
<dbReference type="SMART" id="SM00147">
    <property type="entry name" value="RasGEF"/>
    <property type="match status" value="1"/>
</dbReference>
<dbReference type="InterPro" id="IPR023578">
    <property type="entry name" value="Ras_GEF_dom_sf"/>
</dbReference>
<sequence length="1627" mass="177751">MAAALPLLGPSDFDDPSRPDTPLASQKTTFHRLPMIETPIEHSSVSSSISPLQSPSSSENSQFLLPVASINKPQHLFSLSDVINAEDESIGPLPAEMESADLAVAPDGTFIETSSGPAARGIKLRYDQRYGVSVSTRSPYTITAFVNQHGKQMYRVGHRELFSAPAASAAEVEERITKTSSETSHSPRTKRRSRMSMQNFLPQSVFVKTAAPSLSRPQTAASHQSSGPRKLRKTRSIPDMGSSSGDPSEPNGRPSTGRAHSQSVTAVDVPRYSATFDLPPPPALVALPSRSVDIFAEVMEWFPVNSTTSTSFSTNSLFLAANPPVNFPARAFITQPFGAGVTFNAPSQKPASDFLPAPRLLREMQSFESGLTARQVDSHSSVSPVPSELGTPEVEVSRPPSAIRLRASTSSFCTDHELPRESQPSASADADEPSFESTILNDFPTDVFDVLQTYRGLPLLEKLSEGIEGATVIKLSASADQSAAPRDDPRFVIWGEAVPEWDHEEFLTSRDSFNTDASSPSGSLSLSIRRSSKASKVKSQETPSLRSTSGPSTQRVLLAATIERWIAQLTSDLNYDELLDFFLTYRTYVSAVDLCNLLIARFHWALQKPSSQQDETIRRIVRVRTFVAIRYWLLTFFTVDFIPNRELRLLMADWLNALIRDSVLRKHIDGLGIVRRLVKVAKQCKQAHTRPSTKFKALSSPPKPTTTTSEKQDHLLGKKFAEATSKKEEEDSDLDLDFLPDEASVEAATSDPANAHLTAGHAGGALSPTRPASLPLSSFNILQRTDHAPGPGSEAEIVQSPVPLPSHHSALSRAFVKTIGRLGRWKRVLNSRSAARTSISACAGASAFDLELSLSRDLLTVNGGVEQYLGRAGPQSSSRHIPPALPSTTPVLPPVVSSQEHNPATSSVPTVIPAEKRVSASPLTPLQSYEFPSEATPPSNEEFTPSTISTQDQEPLVTDEAEVQVPVEGEDDYDIVRPSERAESFHSSSTDSLGEPLQPGIPSTFSPPSQSQWQFDVVSIDDLDLSDSSSEVHEAGPAAPPGLRRAPRKLPMRRDFEFVRRSEVSSMGIVSHNSMASEPSSSTPSSGGLGHLAQWQINAIVDSLTDDGKGDVDEALRRLEGQVNPQKLQEKASKVDGWVRTIRERMAAGDYTIEEPRFPTDSDSDEEVDDANEDDDEDPHESVSVHNLPNSTPSIIVPDNLNEEDQEDAFDSARTPIPTQSVHMIPHPPGLGSAPQPTDVGKPELEVAVPSEVIPDQVASPATGTTTLASSRPETVLSSKFANPDAPRIHKSFVLSCRTTTLAEHFTMIDRELFMGIKFEELVTDDWMACEEVSVLDWAQYQKDRAKWKAESRFPEKTSALAAVRARFNLMAHFVISEIVLTQRAERHSVVAKFLRVAWKCYEMSSFNTLTAIITALQNEWVNKAMGRVGWNKLASFESRVFKILKDFTTNADEFKFIRKLVESIVESKPLENSSRAASVVSGGNTDQSSKGKAATDKAHTPTACVPFFGIYLAQLYKINKLPALIDPTAPNQGVSIDPISATFDPPAHPEVFSALAPLPATMNLEPLINVHKQRRIAAVIKSLVAGQHLASRIHYEVDKKLFPRCLRLRGLDSDTLQLVFDTYSDQ</sequence>
<evidence type="ECO:0000256" key="2">
    <source>
        <dbReference type="PROSITE-ProRule" id="PRU00168"/>
    </source>
</evidence>
<dbReference type="InterPro" id="IPR036964">
    <property type="entry name" value="RASGEF_cat_dom_sf"/>
</dbReference>
<feature type="region of interest" description="Disordered" evidence="3">
    <location>
        <begin position="783"/>
        <end position="804"/>
    </location>
</feature>
<dbReference type="GO" id="GO:0007265">
    <property type="term" value="P:Ras protein signal transduction"/>
    <property type="evidence" value="ECO:0007669"/>
    <property type="project" value="TreeGrafter"/>
</dbReference>
<feature type="compositionally biased region" description="Polar residues" evidence="3">
    <location>
        <begin position="1476"/>
        <end position="1491"/>
    </location>
</feature>
<feature type="compositionally biased region" description="Polar residues" evidence="3">
    <location>
        <begin position="1001"/>
        <end position="1010"/>
    </location>
</feature>
<keyword evidence="1 2" id="KW-0344">Guanine-nucleotide releasing factor</keyword>
<feature type="region of interest" description="Disordered" evidence="3">
    <location>
        <begin position="1476"/>
        <end position="1497"/>
    </location>
</feature>
<feature type="compositionally biased region" description="Polar residues" evidence="3">
    <location>
        <begin position="899"/>
        <end position="909"/>
    </location>
</feature>
<dbReference type="PROSITE" id="PS50009">
    <property type="entry name" value="RASGEF_CAT"/>
    <property type="match status" value="1"/>
</dbReference>
<dbReference type="HOGENOM" id="CLU_000992_0_0_1"/>
<reference evidence="7" key="2">
    <citation type="submission" date="2015-01" db="EMBL/GenBank/DDBJ databases">
        <title>Evolutionary Origins and Diversification of the Mycorrhizal Mutualists.</title>
        <authorList>
            <consortium name="DOE Joint Genome Institute"/>
            <consortium name="Mycorrhizal Genomics Consortium"/>
            <person name="Kohler A."/>
            <person name="Kuo A."/>
            <person name="Nagy L.G."/>
            <person name="Floudas D."/>
            <person name="Copeland A."/>
            <person name="Barry K.W."/>
            <person name="Cichocki N."/>
            <person name="Veneault-Fourrey C."/>
            <person name="LaButti K."/>
            <person name="Lindquist E.A."/>
            <person name="Lipzen A."/>
            <person name="Lundell T."/>
            <person name="Morin E."/>
            <person name="Murat C."/>
            <person name="Riley R."/>
            <person name="Ohm R."/>
            <person name="Sun H."/>
            <person name="Tunlid A."/>
            <person name="Henrissat B."/>
            <person name="Grigoriev I.V."/>
            <person name="Hibbett D.S."/>
            <person name="Martin F."/>
        </authorList>
    </citation>
    <scope>NUCLEOTIDE SEQUENCE [LARGE SCALE GENOMIC DNA]</scope>
    <source>
        <strain evidence="7">LaAM-08-1</strain>
    </source>
</reference>
<organism evidence="6 7">
    <name type="scientific">Laccaria amethystina LaAM-08-1</name>
    <dbReference type="NCBI Taxonomy" id="1095629"/>
    <lineage>
        <taxon>Eukaryota</taxon>
        <taxon>Fungi</taxon>
        <taxon>Dikarya</taxon>
        <taxon>Basidiomycota</taxon>
        <taxon>Agaricomycotina</taxon>
        <taxon>Agaricomycetes</taxon>
        <taxon>Agaricomycetidae</taxon>
        <taxon>Agaricales</taxon>
        <taxon>Agaricineae</taxon>
        <taxon>Hydnangiaceae</taxon>
        <taxon>Laccaria</taxon>
    </lineage>
</organism>
<dbReference type="PROSITE" id="PS50212">
    <property type="entry name" value="RASGEF_NTER"/>
    <property type="match status" value="1"/>
</dbReference>
<dbReference type="Pfam" id="PF00618">
    <property type="entry name" value="RasGEF_N"/>
    <property type="match status" value="1"/>
</dbReference>
<feature type="region of interest" description="Disordered" evidence="3">
    <location>
        <begin position="372"/>
        <end position="401"/>
    </location>
</feature>
<name>A0A0C9YGX8_9AGAR</name>
<feature type="region of interest" description="Disordered" evidence="3">
    <location>
        <begin position="413"/>
        <end position="434"/>
    </location>
</feature>
<dbReference type="InterPro" id="IPR001895">
    <property type="entry name" value="RASGEF_cat_dom"/>
</dbReference>
<dbReference type="InterPro" id="IPR008937">
    <property type="entry name" value="Ras-like_GEF"/>
</dbReference>
<feature type="compositionally biased region" description="Low complexity" evidence="3">
    <location>
        <begin position="517"/>
        <end position="529"/>
    </location>
</feature>
<feature type="compositionally biased region" description="Polar residues" evidence="3">
    <location>
        <begin position="1184"/>
        <end position="1194"/>
    </location>
</feature>
<evidence type="ECO:0000313" key="7">
    <source>
        <dbReference type="Proteomes" id="UP000054477"/>
    </source>
</evidence>
<dbReference type="Gene3D" id="1.10.840.10">
    <property type="entry name" value="Ras guanine-nucleotide exchange factors catalytic domain"/>
    <property type="match status" value="1"/>
</dbReference>
<proteinExistence type="predicted"/>
<evidence type="ECO:0000313" key="6">
    <source>
        <dbReference type="EMBL" id="KIK09617.1"/>
    </source>
</evidence>
<dbReference type="InterPro" id="IPR000651">
    <property type="entry name" value="Ras-like_Gua-exchang_fac_N"/>
</dbReference>
<feature type="region of interest" description="Disordered" evidence="3">
    <location>
        <begin position="1"/>
        <end position="30"/>
    </location>
</feature>
<feature type="compositionally biased region" description="Basic and acidic residues" evidence="3">
    <location>
        <begin position="974"/>
        <end position="984"/>
    </location>
</feature>
<feature type="region of interest" description="Disordered" evidence="3">
    <location>
        <begin position="1150"/>
        <end position="1198"/>
    </location>
</feature>
<dbReference type="CDD" id="cd06224">
    <property type="entry name" value="REM"/>
    <property type="match status" value="1"/>
</dbReference>
<dbReference type="Pfam" id="PF00617">
    <property type="entry name" value="RasGEF"/>
    <property type="match status" value="1"/>
</dbReference>
<feature type="region of interest" description="Disordered" evidence="3">
    <location>
        <begin position="512"/>
        <end position="550"/>
    </location>
</feature>
<feature type="region of interest" description="Disordered" evidence="3">
    <location>
        <begin position="1026"/>
        <end position="1046"/>
    </location>
</feature>
<protein>
    <recommendedName>
        <fullName evidence="8">Ras GEF</fullName>
    </recommendedName>
</protein>
<evidence type="ECO:0008006" key="8">
    <source>
        <dbReference type="Google" id="ProtNLM"/>
    </source>
</evidence>
<dbReference type="Gene3D" id="1.20.870.10">
    <property type="entry name" value="Son of sevenless (SoS) protein Chain: S domain 1"/>
    <property type="match status" value="1"/>
</dbReference>
<dbReference type="PANTHER" id="PTHR23113:SF363">
    <property type="entry name" value="PROTEIN SON OF SEVENLESS"/>
    <property type="match status" value="1"/>
</dbReference>
<dbReference type="EMBL" id="KN838538">
    <property type="protein sequence ID" value="KIK09617.1"/>
    <property type="molecule type" value="Genomic_DNA"/>
</dbReference>
<feature type="region of interest" description="Disordered" evidence="3">
    <location>
        <begin position="212"/>
        <end position="264"/>
    </location>
</feature>
<feature type="compositionally biased region" description="Polar residues" evidence="3">
    <location>
        <begin position="540"/>
        <end position="550"/>
    </location>
</feature>
<dbReference type="Proteomes" id="UP000054477">
    <property type="component" value="Unassembled WGS sequence"/>
</dbReference>
<evidence type="ECO:0000259" key="5">
    <source>
        <dbReference type="PROSITE" id="PS50212"/>
    </source>
</evidence>